<feature type="transmembrane region" description="Helical" evidence="1">
    <location>
        <begin position="38"/>
        <end position="58"/>
    </location>
</feature>
<evidence type="ECO:0000313" key="2">
    <source>
        <dbReference type="EMBL" id="ADI16664.1"/>
    </source>
</evidence>
<proteinExistence type="predicted"/>
<evidence type="ECO:0000256" key="1">
    <source>
        <dbReference type="SAM" id="Phobius"/>
    </source>
</evidence>
<name>E0XQH3_9RHOB</name>
<keyword evidence="1" id="KW-1133">Transmembrane helix</keyword>
<dbReference type="EMBL" id="GU474843">
    <property type="protein sequence ID" value="ADI16664.1"/>
    <property type="molecule type" value="Genomic_DNA"/>
</dbReference>
<protein>
    <recommendedName>
        <fullName evidence="3">Mercury ion transport protein</fullName>
    </recommendedName>
</protein>
<dbReference type="AlphaFoldDB" id="E0XQH3"/>
<evidence type="ECO:0008006" key="3">
    <source>
        <dbReference type="Google" id="ProtNLM"/>
    </source>
</evidence>
<feature type="transmembrane region" description="Helical" evidence="1">
    <location>
        <begin position="78"/>
        <end position="99"/>
    </location>
</feature>
<keyword evidence="1" id="KW-0472">Membrane</keyword>
<accession>E0XQH3</accession>
<keyword evidence="1" id="KW-0812">Transmembrane</keyword>
<reference evidence="2" key="1">
    <citation type="journal article" date="2011" name="Environ. Microbiol.">
        <title>Time-series analyses of Monterey Bay coastal microbial picoplankton using a 'genome proxy' microarray.</title>
        <authorList>
            <person name="Rich V.I."/>
            <person name="Pham V.D."/>
            <person name="Eppley J."/>
            <person name="Shi Y."/>
            <person name="DeLong E.F."/>
        </authorList>
    </citation>
    <scope>NUCLEOTIDE SEQUENCE</scope>
</reference>
<feature type="transmembrane region" description="Helical" evidence="1">
    <location>
        <begin position="120"/>
        <end position="140"/>
    </location>
</feature>
<sequence>MRMMEHILKRKEAGVGRMGEGSISTDVKSLWRWIGGSAFLASMCCFPSVVLVFFGLASVSSAAALSNDLYWGTNGMGWVRPTLMVLSTLLVLAGLVMYFRGEGICSLDEAKRQRKRIINTSIVVLSLALLSYIVFNFIILTELGVALDLPWESSRLWA</sequence>
<organism evidence="2">
    <name type="scientific">uncultured Rhodobacterales bacterium HF0010_04M21</name>
    <dbReference type="NCBI Taxonomy" id="710782"/>
    <lineage>
        <taxon>Bacteria</taxon>
        <taxon>Pseudomonadati</taxon>
        <taxon>Pseudomonadota</taxon>
        <taxon>Alphaproteobacteria</taxon>
        <taxon>Rhodobacterales</taxon>
        <taxon>environmental samples</taxon>
    </lineage>
</organism>